<dbReference type="Proteomes" id="UP000694251">
    <property type="component" value="Chromosome 13"/>
</dbReference>
<sequence length="339" mass="39032">MLRPKKKSKSTTTEMKKQSPELTPNPSLPDDLLLTCFARVSRLYYPTLSLVSKSCRSLVTSPELYKTRSFLNHSETCIYVCLEFPPDPNQRWFTLCRKPNQTLTIIPKKKNKKSCGSHTWHEAPSMRMERNNYLAANVVDGKIYVAGGLKDFDYSKWMEVFDPKIQTWEFVLSPPTLMERDLYKSLVIEGEIYLLGESGVAYKPKEDRWRYEGNLLLVWGDSHCMVDNVLYRYCDLGGISWYDSESEIGPWMKLKGLEGLPKFARYSTVKLVEYGGKMAVFWDKNLPSSGNKSRSIWCAVISLERCNNSREIWGKVESLDAVLTVPRYHHFVDALTATV</sequence>
<dbReference type="AlphaFoldDB" id="A0A8T1XSU8"/>
<accession>A0A8T1XSU8</accession>
<proteinExistence type="predicted"/>
<dbReference type="PANTHER" id="PTHR24414:SF184">
    <property type="entry name" value="GALACTOSE OXIDASE_KELCH REPEAT SUPERFAMILY PROTEIN"/>
    <property type="match status" value="1"/>
</dbReference>
<dbReference type="Pfam" id="PF00646">
    <property type="entry name" value="F-box"/>
    <property type="match status" value="1"/>
</dbReference>
<dbReference type="CDD" id="cd22152">
    <property type="entry name" value="F-box_AtAFR-like"/>
    <property type="match status" value="1"/>
</dbReference>
<gene>
    <name evidence="3" type="ORF">ISN44_As13g011010</name>
</gene>
<dbReference type="InterPro" id="IPR057499">
    <property type="entry name" value="Kelch_FKB95"/>
</dbReference>
<feature type="domain" description="F-box" evidence="2">
    <location>
        <begin position="28"/>
        <end position="68"/>
    </location>
</feature>
<protein>
    <submittedName>
        <fullName evidence="3">Kelch repeat type 1</fullName>
    </submittedName>
</protein>
<dbReference type="InterPro" id="IPR050354">
    <property type="entry name" value="F-box/kelch-repeat_ARATH"/>
</dbReference>
<organism evidence="3 4">
    <name type="scientific">Arabidopsis suecica</name>
    <name type="common">Swedish thale-cress</name>
    <name type="synonym">Cardaminopsis suecica</name>
    <dbReference type="NCBI Taxonomy" id="45249"/>
    <lineage>
        <taxon>Eukaryota</taxon>
        <taxon>Viridiplantae</taxon>
        <taxon>Streptophyta</taxon>
        <taxon>Embryophyta</taxon>
        <taxon>Tracheophyta</taxon>
        <taxon>Spermatophyta</taxon>
        <taxon>Magnoliopsida</taxon>
        <taxon>eudicotyledons</taxon>
        <taxon>Gunneridae</taxon>
        <taxon>Pentapetalae</taxon>
        <taxon>rosids</taxon>
        <taxon>malvids</taxon>
        <taxon>Brassicales</taxon>
        <taxon>Brassicaceae</taxon>
        <taxon>Camelineae</taxon>
        <taxon>Arabidopsis</taxon>
    </lineage>
</organism>
<name>A0A8T1XSU8_ARASU</name>
<dbReference type="OrthoDB" id="1107950at2759"/>
<dbReference type="SMART" id="SM00256">
    <property type="entry name" value="FBOX"/>
    <property type="match status" value="1"/>
</dbReference>
<dbReference type="EMBL" id="JAEFBJ010000013">
    <property type="protein sequence ID" value="KAG7537178.1"/>
    <property type="molecule type" value="Genomic_DNA"/>
</dbReference>
<evidence type="ECO:0000256" key="1">
    <source>
        <dbReference type="SAM" id="MobiDB-lite"/>
    </source>
</evidence>
<dbReference type="InterPro" id="IPR001810">
    <property type="entry name" value="F-box_dom"/>
</dbReference>
<evidence type="ECO:0000259" key="2">
    <source>
        <dbReference type="SMART" id="SM00256"/>
    </source>
</evidence>
<comment type="caution">
    <text evidence="3">The sequence shown here is derived from an EMBL/GenBank/DDBJ whole genome shotgun (WGS) entry which is preliminary data.</text>
</comment>
<evidence type="ECO:0000313" key="3">
    <source>
        <dbReference type="EMBL" id="KAG7537178.1"/>
    </source>
</evidence>
<dbReference type="Pfam" id="PF25210">
    <property type="entry name" value="Kelch_FKB95"/>
    <property type="match status" value="1"/>
</dbReference>
<reference evidence="3 4" key="1">
    <citation type="submission" date="2020-12" db="EMBL/GenBank/DDBJ databases">
        <title>Concerted genomic and epigenomic changes stabilize Arabidopsis allopolyploids.</title>
        <authorList>
            <person name="Chen Z."/>
        </authorList>
    </citation>
    <scope>NUCLEOTIDE SEQUENCE [LARGE SCALE GENOMIC DNA]</scope>
    <source>
        <strain evidence="3">As9502</strain>
        <tissue evidence="3">Leaf</tissue>
    </source>
</reference>
<evidence type="ECO:0000313" key="4">
    <source>
        <dbReference type="Proteomes" id="UP000694251"/>
    </source>
</evidence>
<keyword evidence="4" id="KW-1185">Reference proteome</keyword>
<feature type="region of interest" description="Disordered" evidence="1">
    <location>
        <begin position="1"/>
        <end position="26"/>
    </location>
</feature>
<dbReference type="PANTHER" id="PTHR24414">
    <property type="entry name" value="F-BOX/KELCH-REPEAT PROTEIN SKIP4"/>
    <property type="match status" value="1"/>
</dbReference>